<dbReference type="AlphaFoldDB" id="A0AB34JMS2"/>
<reference evidence="1 2" key="1">
    <citation type="journal article" date="2024" name="Science">
        <title>Giant polyketide synthase enzymes in the biosynthesis of giant marine polyether toxins.</title>
        <authorList>
            <person name="Fallon T.R."/>
            <person name="Shende V.V."/>
            <person name="Wierzbicki I.H."/>
            <person name="Pendleton A.L."/>
            <person name="Watervoot N.F."/>
            <person name="Auber R.P."/>
            <person name="Gonzalez D.J."/>
            <person name="Wisecaver J.H."/>
            <person name="Moore B.S."/>
        </authorList>
    </citation>
    <scope>NUCLEOTIDE SEQUENCE [LARGE SCALE GENOMIC DNA]</scope>
    <source>
        <strain evidence="1 2">12B1</strain>
    </source>
</reference>
<comment type="caution">
    <text evidence="1">The sequence shown here is derived from an EMBL/GenBank/DDBJ whole genome shotgun (WGS) entry which is preliminary data.</text>
</comment>
<evidence type="ECO:0000313" key="2">
    <source>
        <dbReference type="Proteomes" id="UP001515480"/>
    </source>
</evidence>
<dbReference type="Proteomes" id="UP001515480">
    <property type="component" value="Unassembled WGS sequence"/>
</dbReference>
<proteinExistence type="predicted"/>
<accession>A0AB34JMS2</accession>
<feature type="non-terminal residue" evidence="1">
    <location>
        <position position="1"/>
    </location>
</feature>
<name>A0AB34JMS2_PRYPA</name>
<sequence length="164" mass="18029">CHSGWCAALVDHLSCSLLNAKLKQMYKTDRAGVILAPHAAARVVLCAYTNDGGTQSVAHGGCHTVPPCEGRVWWGCTWTPDRLGEMLTAKEANGQYGYNEIIADAVAWEDALPELIEAFFFVGGHSDAKAVEAHRQFLQAFPERRIPLVRFDSSNRKAPFTLIE</sequence>
<dbReference type="EMBL" id="JBGBPQ010000006">
    <property type="protein sequence ID" value="KAL1522287.1"/>
    <property type="molecule type" value="Genomic_DNA"/>
</dbReference>
<organism evidence="1 2">
    <name type="scientific">Prymnesium parvum</name>
    <name type="common">Toxic golden alga</name>
    <dbReference type="NCBI Taxonomy" id="97485"/>
    <lineage>
        <taxon>Eukaryota</taxon>
        <taxon>Haptista</taxon>
        <taxon>Haptophyta</taxon>
        <taxon>Prymnesiophyceae</taxon>
        <taxon>Prymnesiales</taxon>
        <taxon>Prymnesiaceae</taxon>
        <taxon>Prymnesium</taxon>
    </lineage>
</organism>
<keyword evidence="2" id="KW-1185">Reference proteome</keyword>
<evidence type="ECO:0000313" key="1">
    <source>
        <dbReference type="EMBL" id="KAL1522287.1"/>
    </source>
</evidence>
<protein>
    <submittedName>
        <fullName evidence="1">Uncharacterized protein</fullName>
    </submittedName>
</protein>
<gene>
    <name evidence="1" type="ORF">AB1Y20_017280</name>
</gene>